<dbReference type="InterPro" id="IPR002577">
    <property type="entry name" value="HTH_HxlR"/>
</dbReference>
<dbReference type="Gene3D" id="1.10.10.10">
    <property type="entry name" value="Winged helix-like DNA-binding domain superfamily/Winged helix DNA-binding domain"/>
    <property type="match status" value="1"/>
</dbReference>
<dbReference type="InterPro" id="IPR036388">
    <property type="entry name" value="WH-like_DNA-bd_sf"/>
</dbReference>
<dbReference type="AlphaFoldDB" id="A0A4Q8AF56"/>
<dbReference type="PANTHER" id="PTHR33204:SF37">
    <property type="entry name" value="HTH-TYPE TRANSCRIPTIONAL REGULATOR YODB"/>
    <property type="match status" value="1"/>
</dbReference>
<dbReference type="PROSITE" id="PS51118">
    <property type="entry name" value="HTH_HXLR"/>
    <property type="match status" value="1"/>
</dbReference>
<dbReference type="RefSeq" id="WP_130451439.1">
    <property type="nucleotide sequence ID" value="NZ_SHLA01000001.1"/>
</dbReference>
<dbReference type="PANTHER" id="PTHR33204">
    <property type="entry name" value="TRANSCRIPTIONAL REGULATOR, MARR FAMILY"/>
    <property type="match status" value="1"/>
</dbReference>
<dbReference type="OrthoDB" id="370168at2"/>
<feature type="domain" description="HTH hxlR-type" evidence="4">
    <location>
        <begin position="23"/>
        <end position="121"/>
    </location>
</feature>
<evidence type="ECO:0000259" key="4">
    <source>
        <dbReference type="PROSITE" id="PS51118"/>
    </source>
</evidence>
<dbReference type="SUPFAM" id="SSF46785">
    <property type="entry name" value="Winged helix' DNA-binding domain"/>
    <property type="match status" value="1"/>
</dbReference>
<keyword evidence="2" id="KW-0238">DNA-binding</keyword>
<protein>
    <submittedName>
        <fullName evidence="5">HxlR family transcriptional regulator</fullName>
    </submittedName>
</protein>
<keyword evidence="1" id="KW-0805">Transcription regulation</keyword>
<keyword evidence="6" id="KW-1185">Reference proteome</keyword>
<sequence>MTLTAEQKRQAAKERYNASLEHCPARQLLETISSKWVALILLALVDGQQRHSDLRRRIPGASQKMLTSTLRSLERDGLIARHVTASVPVRTDYELTDLGHSLLRVVTEMKEWAEENMDDVAASRMDHDRHRLEFD</sequence>
<gene>
    <name evidence="5" type="ORF">EV380_2535</name>
</gene>
<accession>A0A4Q8AF56</accession>
<evidence type="ECO:0000256" key="3">
    <source>
        <dbReference type="ARBA" id="ARBA00023163"/>
    </source>
</evidence>
<comment type="caution">
    <text evidence="5">The sequence shown here is derived from an EMBL/GenBank/DDBJ whole genome shotgun (WGS) entry which is preliminary data.</text>
</comment>
<name>A0A4Q8AF56_9MICC</name>
<evidence type="ECO:0000313" key="6">
    <source>
        <dbReference type="Proteomes" id="UP000292685"/>
    </source>
</evidence>
<keyword evidence="3" id="KW-0804">Transcription</keyword>
<dbReference type="InterPro" id="IPR036390">
    <property type="entry name" value="WH_DNA-bd_sf"/>
</dbReference>
<evidence type="ECO:0000256" key="2">
    <source>
        <dbReference type="ARBA" id="ARBA00023125"/>
    </source>
</evidence>
<dbReference type="EMBL" id="SHLA01000001">
    <property type="protein sequence ID" value="RZU62930.1"/>
    <property type="molecule type" value="Genomic_DNA"/>
</dbReference>
<dbReference type="Pfam" id="PF01638">
    <property type="entry name" value="HxlR"/>
    <property type="match status" value="1"/>
</dbReference>
<dbReference type="Proteomes" id="UP000292685">
    <property type="component" value="Unassembled WGS sequence"/>
</dbReference>
<evidence type="ECO:0000256" key="1">
    <source>
        <dbReference type="ARBA" id="ARBA00023015"/>
    </source>
</evidence>
<organism evidence="5 6">
    <name type="scientific">Zhihengliuella halotolerans</name>
    <dbReference type="NCBI Taxonomy" id="370736"/>
    <lineage>
        <taxon>Bacteria</taxon>
        <taxon>Bacillati</taxon>
        <taxon>Actinomycetota</taxon>
        <taxon>Actinomycetes</taxon>
        <taxon>Micrococcales</taxon>
        <taxon>Micrococcaceae</taxon>
        <taxon>Zhihengliuella</taxon>
    </lineage>
</organism>
<proteinExistence type="predicted"/>
<reference evidence="5 6" key="1">
    <citation type="submission" date="2019-02" db="EMBL/GenBank/DDBJ databases">
        <title>Sequencing the genomes of 1000 actinobacteria strains.</title>
        <authorList>
            <person name="Klenk H.-P."/>
        </authorList>
    </citation>
    <scope>NUCLEOTIDE SEQUENCE [LARGE SCALE GENOMIC DNA]</scope>
    <source>
        <strain evidence="5 6">DSM 17364</strain>
    </source>
</reference>
<evidence type="ECO:0000313" key="5">
    <source>
        <dbReference type="EMBL" id="RZU62930.1"/>
    </source>
</evidence>
<dbReference type="GO" id="GO:0003677">
    <property type="term" value="F:DNA binding"/>
    <property type="evidence" value="ECO:0007669"/>
    <property type="project" value="UniProtKB-KW"/>
</dbReference>